<accession>A0A919NFY9</accession>
<feature type="transmembrane region" description="Helical" evidence="1">
    <location>
        <begin position="7"/>
        <end position="28"/>
    </location>
</feature>
<keyword evidence="1" id="KW-0812">Transmembrane</keyword>
<proteinExistence type="predicted"/>
<feature type="transmembrane region" description="Helical" evidence="1">
    <location>
        <begin position="48"/>
        <end position="70"/>
    </location>
</feature>
<gene>
    <name evidence="2" type="ORF">Ate02nite_04830</name>
</gene>
<reference evidence="2" key="1">
    <citation type="submission" date="2021-01" db="EMBL/GenBank/DDBJ databases">
        <title>Whole genome shotgun sequence of Actinoplanes tereljensis NBRC 105297.</title>
        <authorList>
            <person name="Komaki H."/>
            <person name="Tamura T."/>
        </authorList>
    </citation>
    <scope>NUCLEOTIDE SEQUENCE</scope>
    <source>
        <strain evidence="2">NBRC 105297</strain>
    </source>
</reference>
<comment type="caution">
    <text evidence="2">The sequence shown here is derived from an EMBL/GenBank/DDBJ whole genome shotgun (WGS) entry which is preliminary data.</text>
</comment>
<dbReference type="RefSeq" id="WP_239147065.1">
    <property type="nucleotide sequence ID" value="NZ_BOMY01000002.1"/>
</dbReference>
<dbReference type="EMBL" id="BOMY01000002">
    <property type="protein sequence ID" value="GIF17753.1"/>
    <property type="molecule type" value="Genomic_DNA"/>
</dbReference>
<feature type="transmembrane region" description="Helical" evidence="1">
    <location>
        <begin position="82"/>
        <end position="101"/>
    </location>
</feature>
<evidence type="ECO:0000313" key="3">
    <source>
        <dbReference type="Proteomes" id="UP000623608"/>
    </source>
</evidence>
<sequence length="142" mass="14739">MRAVYRILAMSIATGVVVQACAIAYALFDILHKTDDGQVFTKDSDNAGIAVHMVVGEMIVPVLVLALLIVSFFAGIPGGVKWAAITFGVLVLQIVLAYASYPVPVLGVLHAINAFALAAVASLAMRQARLAGSTQASTPVTA</sequence>
<dbReference type="AlphaFoldDB" id="A0A919NFY9"/>
<protein>
    <submittedName>
        <fullName evidence="2">Uncharacterized protein</fullName>
    </submittedName>
</protein>
<dbReference type="Proteomes" id="UP000623608">
    <property type="component" value="Unassembled WGS sequence"/>
</dbReference>
<keyword evidence="1" id="KW-0472">Membrane</keyword>
<organism evidence="2 3">
    <name type="scientific">Paractinoplanes tereljensis</name>
    <dbReference type="NCBI Taxonomy" id="571912"/>
    <lineage>
        <taxon>Bacteria</taxon>
        <taxon>Bacillati</taxon>
        <taxon>Actinomycetota</taxon>
        <taxon>Actinomycetes</taxon>
        <taxon>Micromonosporales</taxon>
        <taxon>Micromonosporaceae</taxon>
        <taxon>Paractinoplanes</taxon>
    </lineage>
</organism>
<name>A0A919NFY9_9ACTN</name>
<evidence type="ECO:0000256" key="1">
    <source>
        <dbReference type="SAM" id="Phobius"/>
    </source>
</evidence>
<evidence type="ECO:0000313" key="2">
    <source>
        <dbReference type="EMBL" id="GIF17753.1"/>
    </source>
</evidence>
<feature type="transmembrane region" description="Helical" evidence="1">
    <location>
        <begin position="107"/>
        <end position="125"/>
    </location>
</feature>
<keyword evidence="1" id="KW-1133">Transmembrane helix</keyword>
<keyword evidence="3" id="KW-1185">Reference proteome</keyword>
<dbReference type="PROSITE" id="PS51257">
    <property type="entry name" value="PROKAR_LIPOPROTEIN"/>
    <property type="match status" value="1"/>
</dbReference>